<evidence type="ECO:0000313" key="2">
    <source>
        <dbReference type="Proteomes" id="UP001056120"/>
    </source>
</evidence>
<reference evidence="1 2" key="2">
    <citation type="journal article" date="2022" name="Mol. Ecol. Resour.">
        <title>The genomes of chicory, endive, great burdock and yacon provide insights into Asteraceae paleo-polyploidization history and plant inulin production.</title>
        <authorList>
            <person name="Fan W."/>
            <person name="Wang S."/>
            <person name="Wang H."/>
            <person name="Wang A."/>
            <person name="Jiang F."/>
            <person name="Liu H."/>
            <person name="Zhao H."/>
            <person name="Xu D."/>
            <person name="Zhang Y."/>
        </authorList>
    </citation>
    <scope>NUCLEOTIDE SEQUENCE [LARGE SCALE GENOMIC DNA]</scope>
    <source>
        <strain evidence="2">cv. Yunnan</strain>
        <tissue evidence="1">Leaves</tissue>
    </source>
</reference>
<organism evidence="1 2">
    <name type="scientific">Smallanthus sonchifolius</name>
    <dbReference type="NCBI Taxonomy" id="185202"/>
    <lineage>
        <taxon>Eukaryota</taxon>
        <taxon>Viridiplantae</taxon>
        <taxon>Streptophyta</taxon>
        <taxon>Embryophyta</taxon>
        <taxon>Tracheophyta</taxon>
        <taxon>Spermatophyta</taxon>
        <taxon>Magnoliopsida</taxon>
        <taxon>eudicotyledons</taxon>
        <taxon>Gunneridae</taxon>
        <taxon>Pentapetalae</taxon>
        <taxon>asterids</taxon>
        <taxon>campanulids</taxon>
        <taxon>Asterales</taxon>
        <taxon>Asteraceae</taxon>
        <taxon>Asteroideae</taxon>
        <taxon>Heliantheae alliance</taxon>
        <taxon>Millerieae</taxon>
        <taxon>Smallanthus</taxon>
    </lineage>
</organism>
<gene>
    <name evidence="1" type="ORF">L1987_36949</name>
</gene>
<evidence type="ECO:0000313" key="1">
    <source>
        <dbReference type="EMBL" id="KAI3794320.1"/>
    </source>
</evidence>
<dbReference type="EMBL" id="CM042029">
    <property type="protein sequence ID" value="KAI3794320.1"/>
    <property type="molecule type" value="Genomic_DNA"/>
</dbReference>
<dbReference type="Proteomes" id="UP001056120">
    <property type="component" value="Linkage Group LG12"/>
</dbReference>
<accession>A0ACB9HGC0</accession>
<reference evidence="2" key="1">
    <citation type="journal article" date="2022" name="Mol. Ecol. Resour.">
        <title>The genomes of chicory, endive, great burdock and yacon provide insights into Asteraceae palaeo-polyploidization history and plant inulin production.</title>
        <authorList>
            <person name="Fan W."/>
            <person name="Wang S."/>
            <person name="Wang H."/>
            <person name="Wang A."/>
            <person name="Jiang F."/>
            <person name="Liu H."/>
            <person name="Zhao H."/>
            <person name="Xu D."/>
            <person name="Zhang Y."/>
        </authorList>
    </citation>
    <scope>NUCLEOTIDE SEQUENCE [LARGE SCALE GENOMIC DNA]</scope>
    <source>
        <strain evidence="2">cv. Yunnan</strain>
    </source>
</reference>
<protein>
    <submittedName>
        <fullName evidence="1">Uncharacterized protein</fullName>
    </submittedName>
</protein>
<name>A0ACB9HGC0_9ASTR</name>
<comment type="caution">
    <text evidence="1">The sequence shown here is derived from an EMBL/GenBank/DDBJ whole genome shotgun (WGS) entry which is preliminary data.</text>
</comment>
<sequence length="712" mass="80679">MAAIYVKRDSFVARFKPLLSQYLYHKLVEVGQKPRPRSEKDSAFEPGKIDVSKWQKMDSRSLGITRLMVPSSPYTVLKILRSKGFEAYLVGGCVRDLLLNRTPKDFDVITTADLNQIKKQFNSCVIVGRRFPICWVRIKGSVIEVSSFKTLAKHSEEKEKFLVSQMPRGCNKSDLSLWKNSMHRDFTVNSMFFDPLNYKIYDYNNGMKDLLELKLRTLVPAHLSFTEDCARILRGLRIAARLGLSFSKDIETAIHKHASSILSLSQSRIMMEMDYMLSFGAAESSIRLLHRFHILEILLPFQAAYISRQTTGSEQVAMMLMSLFSHMDKLVSCDQPSACCLWIGLLAFHHALVNEPQHPFVVLTFGCVLYHQSWGDGLKFARKYCQTLVSFKPETLYRYESISDYEVAKKVNNLARRVIDSIDVLVDTDSLHKTMFTFLGFPCPGLVFVPKRSAHNAAQLFHGLSHEVETYNKGRSSFEMNNQLLRKGNASETRLALGKIIMNTMGCRVNQDNNNHLEPPENAHFTPSDSWLQKPNAKSNTSQKQNANTEEKNEDIEVFSPSCPKIKGPTMEKPEEMSASQLPTQKSSNSKKQKLNTRSSNSKKQKLNAKSSNSKKQNAAAEKQIEDIAATDQTIEEPDETRVSNSPIQELLATPEPCSHNGKLPSQLKAQNPKEKVNVVAEVQADQSTNKEQSVKREHKRKQVLPLSSLFK</sequence>
<proteinExistence type="predicted"/>
<keyword evidence="2" id="KW-1185">Reference proteome</keyword>